<reference evidence="1" key="1">
    <citation type="submission" date="2014-05" db="EMBL/GenBank/DDBJ databases">
        <authorList>
            <person name="Chronopoulou M."/>
        </authorList>
    </citation>
    <scope>NUCLEOTIDE SEQUENCE</scope>
    <source>
        <tissue evidence="1">Whole organism</tissue>
    </source>
</reference>
<proteinExistence type="predicted"/>
<dbReference type="AlphaFoldDB" id="A0A0K2T2J2"/>
<dbReference type="EMBL" id="HACA01002290">
    <property type="protein sequence ID" value="CDW19651.1"/>
    <property type="molecule type" value="Transcribed_RNA"/>
</dbReference>
<organism evidence="1">
    <name type="scientific">Lepeophtheirus salmonis</name>
    <name type="common">Salmon louse</name>
    <name type="synonym">Caligus salmonis</name>
    <dbReference type="NCBI Taxonomy" id="72036"/>
    <lineage>
        <taxon>Eukaryota</taxon>
        <taxon>Metazoa</taxon>
        <taxon>Ecdysozoa</taxon>
        <taxon>Arthropoda</taxon>
        <taxon>Crustacea</taxon>
        <taxon>Multicrustacea</taxon>
        <taxon>Hexanauplia</taxon>
        <taxon>Copepoda</taxon>
        <taxon>Siphonostomatoida</taxon>
        <taxon>Caligidae</taxon>
        <taxon>Lepeophtheirus</taxon>
    </lineage>
</organism>
<sequence>MGFLGSFVKTGVKLGTIGGLVFVAHDQKILSNAEDGEKVFTELKTLFNENSDLPDTQFIRENIPDLSISASKWNKGVATAFDGIRNSPSTISYYAVQGKDFVVSSLDGLNATEDKSEDKQ</sequence>
<evidence type="ECO:0000313" key="1">
    <source>
        <dbReference type="EMBL" id="CDW19651.1"/>
    </source>
</evidence>
<gene>
    <name evidence="1" type="primary">W04C9.2</name>
</gene>
<accession>A0A0K2T2J2</accession>
<name>A0A0K2T2J2_LEPSM</name>
<protein>
    <recommendedName>
        <fullName evidence="2">MICOS complex subunit MIC13</fullName>
    </recommendedName>
</protein>
<evidence type="ECO:0008006" key="2">
    <source>
        <dbReference type="Google" id="ProtNLM"/>
    </source>
</evidence>
<dbReference type="OrthoDB" id="5948578at2759"/>